<evidence type="ECO:0000256" key="1">
    <source>
        <dbReference type="SAM" id="Phobius"/>
    </source>
</evidence>
<keyword evidence="1" id="KW-0812">Transmembrane</keyword>
<feature type="transmembrane region" description="Helical" evidence="1">
    <location>
        <begin position="921"/>
        <end position="942"/>
    </location>
</feature>
<feature type="transmembrane region" description="Helical" evidence="1">
    <location>
        <begin position="363"/>
        <end position="383"/>
    </location>
</feature>
<keyword evidence="3" id="KW-1185">Reference proteome</keyword>
<evidence type="ECO:0000313" key="2">
    <source>
        <dbReference type="EMBL" id="ACV68126.1"/>
    </source>
</evidence>
<name>C8X129_DESRD</name>
<feature type="transmembrane region" description="Helical" evidence="1">
    <location>
        <begin position="12"/>
        <end position="29"/>
    </location>
</feature>
<dbReference type="Proteomes" id="UP000001052">
    <property type="component" value="Chromosome"/>
</dbReference>
<dbReference type="InterPro" id="IPR001036">
    <property type="entry name" value="Acrflvin-R"/>
</dbReference>
<dbReference type="Gene3D" id="3.30.70.1430">
    <property type="entry name" value="Multidrug efflux transporter AcrB pore domain"/>
    <property type="match status" value="2"/>
</dbReference>
<dbReference type="EMBL" id="CP001734">
    <property type="protein sequence ID" value="ACV68126.1"/>
    <property type="molecule type" value="Genomic_DNA"/>
</dbReference>
<organism evidence="2 3">
    <name type="scientific">Desulfohalobium retbaense (strain ATCC 49708 / DSM 5692 / JCM 16813 / HR100)</name>
    <dbReference type="NCBI Taxonomy" id="485915"/>
    <lineage>
        <taxon>Bacteria</taxon>
        <taxon>Pseudomonadati</taxon>
        <taxon>Thermodesulfobacteriota</taxon>
        <taxon>Desulfovibrionia</taxon>
        <taxon>Desulfovibrionales</taxon>
        <taxon>Desulfohalobiaceae</taxon>
        <taxon>Desulfohalobium</taxon>
    </lineage>
</organism>
<dbReference type="SUPFAM" id="SSF82714">
    <property type="entry name" value="Multidrug efflux transporter AcrB TolC docking domain, DN and DC subdomains"/>
    <property type="match status" value="2"/>
</dbReference>
<feature type="transmembrane region" description="Helical" evidence="1">
    <location>
        <begin position="389"/>
        <end position="413"/>
    </location>
</feature>
<keyword evidence="1" id="KW-1133">Transmembrane helix</keyword>
<proteinExistence type="predicted"/>
<dbReference type="PRINTS" id="PR00702">
    <property type="entry name" value="ACRIFLAVINRP"/>
</dbReference>
<feature type="transmembrane region" description="Helical" evidence="1">
    <location>
        <begin position="336"/>
        <end position="356"/>
    </location>
</feature>
<dbReference type="KEGG" id="drt:Dret_0835"/>
<dbReference type="InterPro" id="IPR027463">
    <property type="entry name" value="AcrB_DN_DC_subdom"/>
</dbReference>
<feature type="transmembrane region" description="Helical" evidence="1">
    <location>
        <begin position="466"/>
        <end position="485"/>
    </location>
</feature>
<dbReference type="Gene3D" id="1.20.1640.10">
    <property type="entry name" value="Multidrug efflux transporter AcrB transmembrane domain"/>
    <property type="match status" value="2"/>
</dbReference>
<evidence type="ECO:0000313" key="3">
    <source>
        <dbReference type="Proteomes" id="UP000001052"/>
    </source>
</evidence>
<dbReference type="RefSeq" id="WP_015751284.1">
    <property type="nucleotide sequence ID" value="NC_013223.1"/>
</dbReference>
<dbReference type="GO" id="GO:0005886">
    <property type="term" value="C:plasma membrane"/>
    <property type="evidence" value="ECO:0007669"/>
    <property type="project" value="TreeGrafter"/>
</dbReference>
<dbReference type="Gene3D" id="3.30.2090.10">
    <property type="entry name" value="Multidrug efflux transporter AcrB TolC docking domain, DN and DC subdomains"/>
    <property type="match status" value="2"/>
</dbReference>
<dbReference type="SUPFAM" id="SSF82866">
    <property type="entry name" value="Multidrug efflux transporter AcrB transmembrane domain"/>
    <property type="match status" value="2"/>
</dbReference>
<reference evidence="3" key="1">
    <citation type="submission" date="2009-09" db="EMBL/GenBank/DDBJ databases">
        <title>The complete chromosome of Desulfohalobium retbaense DSM 5692.</title>
        <authorList>
            <consortium name="US DOE Joint Genome Institute (JGI-PGF)"/>
            <person name="Lucas S."/>
            <person name="Copeland A."/>
            <person name="Lapidus A."/>
            <person name="Glavina del Rio T."/>
            <person name="Dalin E."/>
            <person name="Tice H."/>
            <person name="Bruce D."/>
            <person name="Goodwin L."/>
            <person name="Pitluck S."/>
            <person name="Kyrpides N."/>
            <person name="Mavromatis K."/>
            <person name="Ivanova N."/>
            <person name="Mikhailova N."/>
            <person name="Munk A.C."/>
            <person name="Brettin T."/>
            <person name="Detter J.C."/>
            <person name="Han C."/>
            <person name="Tapia R."/>
            <person name="Larimer F."/>
            <person name="Land M."/>
            <person name="Hauser L."/>
            <person name="Markowitz V."/>
            <person name="Cheng J.-F."/>
            <person name="Hugenholtz P."/>
            <person name="Woyke T."/>
            <person name="Wu D."/>
            <person name="Spring S."/>
            <person name="Klenk H.-P."/>
            <person name="Eisen J.A."/>
        </authorList>
    </citation>
    <scope>NUCLEOTIDE SEQUENCE [LARGE SCALE GENOMIC DNA]</scope>
    <source>
        <strain evidence="3">DSM 5692</strain>
    </source>
</reference>
<keyword evidence="1" id="KW-0472">Membrane</keyword>
<feature type="transmembrane region" description="Helical" evidence="1">
    <location>
        <begin position="534"/>
        <end position="553"/>
    </location>
</feature>
<dbReference type="OrthoDB" id="9759330at2"/>
<dbReference type="Gene3D" id="3.30.70.1320">
    <property type="entry name" value="Multidrug efflux transporter AcrB pore domain like"/>
    <property type="match status" value="1"/>
</dbReference>
<dbReference type="PANTHER" id="PTHR32063:SF0">
    <property type="entry name" value="SWARMING MOTILITY PROTEIN SWRC"/>
    <property type="match status" value="1"/>
</dbReference>
<reference evidence="2 3" key="2">
    <citation type="journal article" date="2010" name="Stand. Genomic Sci.">
        <title>Complete genome sequence of Desulfohalobium retbaense type strain (HR(100)).</title>
        <authorList>
            <person name="Spring S."/>
            <person name="Nolan M."/>
            <person name="Lapidus A."/>
            <person name="Glavina Del Rio T."/>
            <person name="Copeland A."/>
            <person name="Tice H."/>
            <person name="Cheng J.F."/>
            <person name="Lucas S."/>
            <person name="Land M."/>
            <person name="Chen F."/>
            <person name="Bruce D."/>
            <person name="Goodwin L."/>
            <person name="Pitluck S."/>
            <person name="Ivanova N."/>
            <person name="Mavromatis K."/>
            <person name="Mikhailova N."/>
            <person name="Pati A."/>
            <person name="Chen A."/>
            <person name="Palaniappan K."/>
            <person name="Hauser L."/>
            <person name="Chang Y.J."/>
            <person name="Jeffries C.D."/>
            <person name="Munk C."/>
            <person name="Kiss H."/>
            <person name="Chain P."/>
            <person name="Han C."/>
            <person name="Brettin T."/>
            <person name="Detter J.C."/>
            <person name="Schuler E."/>
            <person name="Goker M."/>
            <person name="Rohde M."/>
            <person name="Bristow J."/>
            <person name="Eisen J.A."/>
            <person name="Markowitz V."/>
            <person name="Hugenholtz P."/>
            <person name="Kyrpides N.C."/>
            <person name="Klenk H.P."/>
        </authorList>
    </citation>
    <scope>NUCLEOTIDE SEQUENCE [LARGE SCALE GENOMIC DNA]</scope>
    <source>
        <strain evidence="2 3">DSM 5692</strain>
    </source>
</reference>
<dbReference type="HOGENOM" id="CLU_002755_1_2_7"/>
<feature type="transmembrane region" description="Helical" evidence="1">
    <location>
        <begin position="868"/>
        <end position="901"/>
    </location>
</feature>
<dbReference type="Gene3D" id="3.30.70.1440">
    <property type="entry name" value="Multidrug efflux transporter AcrB pore domain"/>
    <property type="match status" value="1"/>
</dbReference>
<gene>
    <name evidence="2" type="ordered locus">Dret_0835</name>
</gene>
<feature type="transmembrane region" description="Helical" evidence="1">
    <location>
        <begin position="971"/>
        <end position="990"/>
    </location>
</feature>
<dbReference type="SUPFAM" id="SSF82693">
    <property type="entry name" value="Multidrug efflux transporter AcrB pore domain, PN1, PN2, PC1 and PC2 subdomains"/>
    <property type="match status" value="2"/>
</dbReference>
<dbReference type="GO" id="GO:0042910">
    <property type="term" value="F:xenobiotic transmembrane transporter activity"/>
    <property type="evidence" value="ECO:0007669"/>
    <property type="project" value="TreeGrafter"/>
</dbReference>
<dbReference type="Pfam" id="PF00873">
    <property type="entry name" value="ACR_tran"/>
    <property type="match status" value="1"/>
</dbReference>
<feature type="transmembrane region" description="Helical" evidence="1">
    <location>
        <begin position="1002"/>
        <end position="1026"/>
    </location>
</feature>
<dbReference type="PANTHER" id="PTHR32063">
    <property type="match status" value="1"/>
</dbReference>
<feature type="transmembrane region" description="Helical" evidence="1">
    <location>
        <begin position="434"/>
        <end position="454"/>
    </location>
</feature>
<accession>C8X129</accession>
<sequence>MNIVKFAITKPVTVLVAVILILLFGILGLRQMPYQLSPTVTEPEITVTTVWPGATPYEVEREIVEEQEDALKGVSNLVEMESSCQNNRSQITLRFKVGTDVDTALLRVSNKLDEVPSYPDGVEKPIINASGASTSPVVWMLLKTKETSPRPIQEYRTFFENEVRQYLERVPGVADLLVFGGTEKEMQVTLDPEKLAAHALRVQEVIAVLQGDNTNVSAGTTGIGRRDYRLRTIGEFKTPADITQTVIHARGDNVVRVGDVAEVHFGYADNDAAMMHNGQNGIVCGIKPEPGVNVLDMTNRAEAVVNDLNQGLLADQDVFLDWVYDQRPYINGAIDLVKRNILLGGLLAVLTLLIFLRSVSSTIIVAAAIPISIIGTFVFMNGFGRNLNVISLAGIAFAVGMLVDSAIVVLENIDRHRSMGKSPFESAYHGAREVWGAVLASTLTTVAVFLPVVFIEQEAGQLFKDIAIAVTCAIALSLFVSVLVIPMLAKHFFTWSRRRHDTKKQGLLGTFGSYFVRAMMGLVRLATANWASRLITLTGLTALAIFLAVALFPKLEYLPQGNRNLILNIMIPPPGLSYAEREDIGQQIADMVAPRMGQQDGGETGIEDLFYIGADTLMLFGATATHDQKGRELIPTLRRVVNSFPGIFGVSLQAGIFEQELGGGRSINVDVRGKNLDQVIQAAGALYGSISKTLPGSQIRPQPSLETLYPEIRYIPKQQRLKALGLTVGELGTTLDVFMDGRDIDDFKQEGEKKIDLVLKGKPGINTPEDLFQSQIVTPTGAVVPISSLSRLERSYGISEIRHLERQRTVTLEVTPPETLALQAGMETISSKAVPQLRQAGLLDGISVDMSGAADKLEQTWDVLKGNFILAIIITYLLMSALFGNFLYPLVIMFTVPLAAAGGFLGLKLVDWFLVPQPLDVLTMLGFIILIGIVVNNAILIVHQSLNNIRLSGMGHLKAVRESVRTRIRPIYMSACTSIFGMLPLVIAPGPGSELYRGLGSVVLGGLALSTILTVFVTPSLLLFFIRMEKIPTITEEKYESP</sequence>
<dbReference type="AlphaFoldDB" id="C8X129"/>
<dbReference type="STRING" id="485915.Dret_0835"/>
<protein>
    <submittedName>
        <fullName evidence="2">Acriflavin resistance protein</fullName>
    </submittedName>
</protein>
<dbReference type="eggNOG" id="COG0841">
    <property type="taxonomic scope" value="Bacteria"/>
</dbReference>